<evidence type="ECO:0000313" key="1">
    <source>
        <dbReference type="EMBL" id="MDC8830387.1"/>
    </source>
</evidence>
<proteinExistence type="predicted"/>
<protein>
    <submittedName>
        <fullName evidence="1">Uncharacterized protein</fullName>
    </submittedName>
</protein>
<name>A0ABT5L0H2_9ALTE</name>
<keyword evidence="2" id="KW-1185">Reference proteome</keyword>
<comment type="caution">
    <text evidence="1">The sequence shown here is derived from an EMBL/GenBank/DDBJ whole genome shotgun (WGS) entry which is preliminary data.</text>
</comment>
<dbReference type="RefSeq" id="WP_273639189.1">
    <property type="nucleotide sequence ID" value="NZ_JAQQXP010000001.1"/>
</dbReference>
<sequence length="94" mass="10210">MSATEKQATLVTLCHTLAAQGQTPGVGLLRSKAPFKVTVLDAIEAIKTFNQQYQAAPSPADISDKEKISQLEKRVKQLEDALVVMESRLAKWGA</sequence>
<evidence type="ECO:0000313" key="2">
    <source>
        <dbReference type="Proteomes" id="UP001218788"/>
    </source>
</evidence>
<organism evidence="1 2">
    <name type="scientific">Alteromonas gilva</name>
    <dbReference type="NCBI Taxonomy" id="2987522"/>
    <lineage>
        <taxon>Bacteria</taxon>
        <taxon>Pseudomonadati</taxon>
        <taxon>Pseudomonadota</taxon>
        <taxon>Gammaproteobacteria</taxon>
        <taxon>Alteromonadales</taxon>
        <taxon>Alteromonadaceae</taxon>
        <taxon>Alteromonas/Salinimonas group</taxon>
        <taxon>Alteromonas</taxon>
    </lineage>
</organism>
<reference evidence="1 2" key="1">
    <citation type="submission" date="2022-10" db="EMBL/GenBank/DDBJ databases">
        <title>Alteromonas sp. chi3 Genome sequencing.</title>
        <authorList>
            <person name="Park S."/>
        </authorList>
    </citation>
    <scope>NUCLEOTIDE SEQUENCE [LARGE SCALE GENOMIC DNA]</scope>
    <source>
        <strain evidence="2">chi3</strain>
    </source>
</reference>
<dbReference type="Proteomes" id="UP001218788">
    <property type="component" value="Unassembled WGS sequence"/>
</dbReference>
<accession>A0ABT5L0H2</accession>
<gene>
    <name evidence="1" type="ORF">OIK42_06365</name>
</gene>
<dbReference type="EMBL" id="JAQQXP010000001">
    <property type="protein sequence ID" value="MDC8830387.1"/>
    <property type="molecule type" value="Genomic_DNA"/>
</dbReference>